<protein>
    <submittedName>
        <fullName evidence="7">Sigma-70 family RNA polymerase sigma factor</fullName>
    </submittedName>
</protein>
<comment type="caution">
    <text evidence="7">The sequence shown here is derived from an EMBL/GenBank/DDBJ whole genome shotgun (WGS) entry which is preliminary data.</text>
</comment>
<keyword evidence="3" id="KW-0731">Sigma factor</keyword>
<feature type="domain" description="RNA polymerase sigma-70 region 2" evidence="5">
    <location>
        <begin position="24"/>
        <end position="92"/>
    </location>
</feature>
<dbReference type="InterPro" id="IPR013324">
    <property type="entry name" value="RNA_pol_sigma_r3/r4-like"/>
</dbReference>
<dbReference type="EMBL" id="JAPHEH010000001">
    <property type="protein sequence ID" value="MDG4474593.1"/>
    <property type="molecule type" value="Genomic_DNA"/>
</dbReference>
<evidence type="ECO:0000256" key="2">
    <source>
        <dbReference type="ARBA" id="ARBA00023015"/>
    </source>
</evidence>
<feature type="domain" description="RNA polymerase sigma factor 70 region 4 type 2" evidence="6">
    <location>
        <begin position="127"/>
        <end position="178"/>
    </location>
</feature>
<dbReference type="Proteomes" id="UP001154240">
    <property type="component" value="Unassembled WGS sequence"/>
</dbReference>
<evidence type="ECO:0000256" key="1">
    <source>
        <dbReference type="ARBA" id="ARBA00010641"/>
    </source>
</evidence>
<dbReference type="GO" id="GO:0016987">
    <property type="term" value="F:sigma factor activity"/>
    <property type="evidence" value="ECO:0007669"/>
    <property type="project" value="UniProtKB-KW"/>
</dbReference>
<dbReference type="Pfam" id="PF08281">
    <property type="entry name" value="Sigma70_r4_2"/>
    <property type="match status" value="1"/>
</dbReference>
<dbReference type="AlphaFoldDB" id="A0A9X4RL14"/>
<dbReference type="GO" id="GO:0003677">
    <property type="term" value="F:DNA binding"/>
    <property type="evidence" value="ECO:0007669"/>
    <property type="project" value="InterPro"/>
</dbReference>
<dbReference type="SUPFAM" id="SSF88659">
    <property type="entry name" value="Sigma3 and sigma4 domains of RNA polymerase sigma factors"/>
    <property type="match status" value="1"/>
</dbReference>
<accession>A0A9X4RL14</accession>
<organism evidence="7 8">
    <name type="scientific">Thiovibrio frasassiensis</name>
    <dbReference type="NCBI Taxonomy" id="2984131"/>
    <lineage>
        <taxon>Bacteria</taxon>
        <taxon>Pseudomonadati</taxon>
        <taxon>Thermodesulfobacteriota</taxon>
        <taxon>Desulfobulbia</taxon>
        <taxon>Desulfobulbales</taxon>
        <taxon>Thiovibrionaceae</taxon>
        <taxon>Thiovibrio</taxon>
    </lineage>
</organism>
<dbReference type="InterPro" id="IPR013249">
    <property type="entry name" value="RNA_pol_sigma70_r4_t2"/>
</dbReference>
<dbReference type="Gene3D" id="1.10.10.10">
    <property type="entry name" value="Winged helix-like DNA-binding domain superfamily/Winged helix DNA-binding domain"/>
    <property type="match status" value="1"/>
</dbReference>
<evidence type="ECO:0000259" key="5">
    <source>
        <dbReference type="Pfam" id="PF04542"/>
    </source>
</evidence>
<evidence type="ECO:0000256" key="3">
    <source>
        <dbReference type="ARBA" id="ARBA00023082"/>
    </source>
</evidence>
<dbReference type="PANTHER" id="PTHR43133">
    <property type="entry name" value="RNA POLYMERASE ECF-TYPE SIGMA FACTO"/>
    <property type="match status" value="1"/>
</dbReference>
<keyword evidence="2" id="KW-0805">Transcription regulation</keyword>
<evidence type="ECO:0000259" key="6">
    <source>
        <dbReference type="Pfam" id="PF08281"/>
    </source>
</evidence>
<dbReference type="GO" id="GO:0006352">
    <property type="term" value="P:DNA-templated transcription initiation"/>
    <property type="evidence" value="ECO:0007669"/>
    <property type="project" value="InterPro"/>
</dbReference>
<dbReference type="InterPro" id="IPR039425">
    <property type="entry name" value="RNA_pol_sigma-70-like"/>
</dbReference>
<evidence type="ECO:0000313" key="7">
    <source>
        <dbReference type="EMBL" id="MDG4474593.1"/>
    </source>
</evidence>
<sequence>MPYQEVAELVRAFRQGEQQAFNRLVTLYQKKIYNLALGYVKQEDEAKDLAQDIFVTVFRQIDKLKDESKFGAWLYQLALNHCRNRYQKLRRRGFFSNQSLDDPDTGLHLSSGTTPEKEYEQQNTVRLVREAIASLAPAEKEVILLRDLQELSYEEISEILALPMGTVKSKLNRARLALKKRLKHHL</sequence>
<comment type="similarity">
    <text evidence="1">Belongs to the sigma-70 factor family. ECF subfamily.</text>
</comment>
<evidence type="ECO:0000313" key="8">
    <source>
        <dbReference type="Proteomes" id="UP001154240"/>
    </source>
</evidence>
<dbReference type="InterPro" id="IPR007627">
    <property type="entry name" value="RNA_pol_sigma70_r2"/>
</dbReference>
<dbReference type="PANTHER" id="PTHR43133:SF51">
    <property type="entry name" value="RNA POLYMERASE SIGMA FACTOR"/>
    <property type="match status" value="1"/>
</dbReference>
<evidence type="ECO:0000256" key="4">
    <source>
        <dbReference type="ARBA" id="ARBA00023163"/>
    </source>
</evidence>
<dbReference type="Pfam" id="PF04542">
    <property type="entry name" value="Sigma70_r2"/>
    <property type="match status" value="1"/>
</dbReference>
<dbReference type="InterPro" id="IPR013325">
    <property type="entry name" value="RNA_pol_sigma_r2"/>
</dbReference>
<dbReference type="SUPFAM" id="SSF88946">
    <property type="entry name" value="Sigma2 domain of RNA polymerase sigma factors"/>
    <property type="match status" value="1"/>
</dbReference>
<reference evidence="7" key="2">
    <citation type="submission" date="2022-10" db="EMBL/GenBank/DDBJ databases">
        <authorList>
            <person name="Aronson H.S."/>
        </authorList>
    </citation>
    <scope>NUCLEOTIDE SEQUENCE</scope>
    <source>
        <strain evidence="7">RS19-109</strain>
    </source>
</reference>
<dbReference type="NCBIfam" id="TIGR02937">
    <property type="entry name" value="sigma70-ECF"/>
    <property type="match status" value="1"/>
</dbReference>
<reference evidence="7" key="1">
    <citation type="journal article" date="2022" name="bioRxiv">
        <title>Thiovibrio frasassiensisgen. nov., sp. nov., an autotrophic, elemental sulfur disproportionating bacterium isolated from sulfidic karst sediment, and proposal of Thiovibrionaceae fam. nov.</title>
        <authorList>
            <person name="Aronson H."/>
            <person name="Thomas C."/>
            <person name="Bhattacharyya M."/>
            <person name="Eckstein S."/>
            <person name="Jensen S."/>
            <person name="Barco R."/>
            <person name="Macalady J."/>
            <person name="Amend J."/>
        </authorList>
    </citation>
    <scope>NUCLEOTIDE SEQUENCE</scope>
    <source>
        <strain evidence="7">RS19-109</strain>
    </source>
</reference>
<keyword evidence="4" id="KW-0804">Transcription</keyword>
<dbReference type="CDD" id="cd06171">
    <property type="entry name" value="Sigma70_r4"/>
    <property type="match status" value="1"/>
</dbReference>
<proteinExistence type="inferred from homology"/>
<dbReference type="RefSeq" id="WP_307631574.1">
    <property type="nucleotide sequence ID" value="NZ_JAPHEH010000001.1"/>
</dbReference>
<dbReference type="InterPro" id="IPR014284">
    <property type="entry name" value="RNA_pol_sigma-70_dom"/>
</dbReference>
<keyword evidence="8" id="KW-1185">Reference proteome</keyword>
<gene>
    <name evidence="7" type="ORF">OLX77_00285</name>
</gene>
<dbReference type="Gene3D" id="1.10.1740.10">
    <property type="match status" value="1"/>
</dbReference>
<dbReference type="InterPro" id="IPR036388">
    <property type="entry name" value="WH-like_DNA-bd_sf"/>
</dbReference>
<name>A0A9X4RL14_9BACT</name>